<comment type="similarity">
    <text evidence="1">Belongs to the glycosyl hydrolase 3 family.</text>
</comment>
<feature type="region of interest" description="Disordered" evidence="4">
    <location>
        <begin position="29"/>
        <end position="52"/>
    </location>
</feature>
<dbReference type="RefSeq" id="WP_069975633.1">
    <property type="nucleotide sequence ID" value="NZ_CP017269.1"/>
</dbReference>
<dbReference type="GO" id="GO:0005975">
    <property type="term" value="P:carbohydrate metabolic process"/>
    <property type="evidence" value="ECO:0007669"/>
    <property type="project" value="InterPro"/>
</dbReference>
<gene>
    <name evidence="6" type="ORF">Gferi_08855</name>
</gene>
<feature type="compositionally biased region" description="Basic and acidic residues" evidence="4">
    <location>
        <begin position="29"/>
        <end position="45"/>
    </location>
</feature>
<dbReference type="Gene3D" id="3.20.20.300">
    <property type="entry name" value="Glycoside hydrolase, family 3, N-terminal domain"/>
    <property type="match status" value="1"/>
</dbReference>
<dbReference type="PANTHER" id="PTHR30480">
    <property type="entry name" value="BETA-HEXOSAMINIDASE-RELATED"/>
    <property type="match status" value="1"/>
</dbReference>
<evidence type="ECO:0000313" key="6">
    <source>
        <dbReference type="EMBL" id="AOT69679.1"/>
    </source>
</evidence>
<evidence type="ECO:0000256" key="4">
    <source>
        <dbReference type="SAM" id="MobiDB-lite"/>
    </source>
</evidence>
<dbReference type="InterPro" id="IPR017853">
    <property type="entry name" value="GH"/>
</dbReference>
<evidence type="ECO:0000259" key="5">
    <source>
        <dbReference type="Pfam" id="PF00933"/>
    </source>
</evidence>
<evidence type="ECO:0000256" key="2">
    <source>
        <dbReference type="ARBA" id="ARBA00022801"/>
    </source>
</evidence>
<dbReference type="STRING" id="1424294.Gferi_08855"/>
<dbReference type="EMBL" id="CP017269">
    <property type="protein sequence ID" value="AOT69679.1"/>
    <property type="molecule type" value="Genomic_DNA"/>
</dbReference>
<feature type="domain" description="Glycoside hydrolase family 3 N-terminal" evidence="5">
    <location>
        <begin position="64"/>
        <end position="387"/>
    </location>
</feature>
<dbReference type="InterPro" id="IPR050226">
    <property type="entry name" value="NagZ_Beta-hexosaminidase"/>
</dbReference>
<evidence type="ECO:0000256" key="1">
    <source>
        <dbReference type="ARBA" id="ARBA00005336"/>
    </source>
</evidence>
<reference evidence="6 7" key="1">
    <citation type="submission" date="2016-09" db="EMBL/GenBank/DDBJ databases">
        <title>Genomic analysis reveals versatility of anaerobic energy metabolism of Geosporobacter ferrireducens IRF9 of phylum Firmicutes.</title>
        <authorList>
            <person name="Kim S.-J."/>
        </authorList>
    </citation>
    <scope>NUCLEOTIDE SEQUENCE [LARGE SCALE GENOMIC DNA]</scope>
    <source>
        <strain evidence="6 7">IRF9</strain>
    </source>
</reference>
<dbReference type="GO" id="GO:0004553">
    <property type="term" value="F:hydrolase activity, hydrolyzing O-glycosyl compounds"/>
    <property type="evidence" value="ECO:0007669"/>
    <property type="project" value="InterPro"/>
</dbReference>
<keyword evidence="3" id="KW-0326">Glycosidase</keyword>
<evidence type="ECO:0000313" key="7">
    <source>
        <dbReference type="Proteomes" id="UP000095743"/>
    </source>
</evidence>
<sequence>MNYKVIAGILILLSIITIAVVMSQSENRTDISKIDPPDSQEKESPVEVLPPPDPAEEVLASLSLEEKIGQLFILGFQESMDSDSLRSLIEEKKMGGFILFQRNYRNIDTLIQLNQQLHAWNKDNPVPLLISIDEEGGTVSRLPSGATKFPEARLLGNINEENLTFQVGEVIGKELSALGINLNFAPVMDVVSSKNNRLLYPRSYSGNPETVSRHGMRFIQGLQQQGVIGVPKHFPGHGDTQVDSHGGMPKIMVDRDTLLRRELVPFKASIEGGAEMIMAGHLAFPIIDEQSLPATRSRILLQELLRKELGFNGIIVTDDLEMKGYTDKNISIEEAALQSFDAGIDLFVICHTEDLQMRVYNSLKEKAADGTISEERLNASVLRIIRLKQKYDLSHYMYEDPEKIKAKVGTEAHKKILQEVRNRGKSSPGS</sequence>
<dbReference type="AlphaFoldDB" id="A0A1D8GFJ5"/>
<keyword evidence="2" id="KW-0378">Hydrolase</keyword>
<keyword evidence="7" id="KW-1185">Reference proteome</keyword>
<dbReference type="KEGG" id="gfe:Gferi_08855"/>
<protein>
    <recommendedName>
        <fullName evidence="5">Glycoside hydrolase family 3 N-terminal domain-containing protein</fullName>
    </recommendedName>
</protein>
<organism evidence="6 7">
    <name type="scientific">Geosporobacter ferrireducens</name>
    <dbReference type="NCBI Taxonomy" id="1424294"/>
    <lineage>
        <taxon>Bacteria</taxon>
        <taxon>Bacillati</taxon>
        <taxon>Bacillota</taxon>
        <taxon>Clostridia</taxon>
        <taxon>Peptostreptococcales</taxon>
        <taxon>Thermotaleaceae</taxon>
        <taxon>Geosporobacter</taxon>
    </lineage>
</organism>
<dbReference type="InterPro" id="IPR036962">
    <property type="entry name" value="Glyco_hydro_3_N_sf"/>
</dbReference>
<name>A0A1D8GFJ5_9FIRM</name>
<dbReference type="Proteomes" id="UP000095743">
    <property type="component" value="Chromosome"/>
</dbReference>
<evidence type="ECO:0000256" key="3">
    <source>
        <dbReference type="ARBA" id="ARBA00023295"/>
    </source>
</evidence>
<dbReference type="SUPFAM" id="SSF51445">
    <property type="entry name" value="(Trans)glycosidases"/>
    <property type="match status" value="1"/>
</dbReference>
<dbReference type="NCBIfam" id="NF003740">
    <property type="entry name" value="PRK05337.1"/>
    <property type="match status" value="1"/>
</dbReference>
<dbReference type="InterPro" id="IPR001764">
    <property type="entry name" value="Glyco_hydro_3_N"/>
</dbReference>
<dbReference type="PANTHER" id="PTHR30480:SF16">
    <property type="entry name" value="GLYCOSIDE HYDROLASE FAMILY 3 DOMAIN PROTEIN"/>
    <property type="match status" value="1"/>
</dbReference>
<proteinExistence type="inferred from homology"/>
<accession>A0A1D8GFJ5</accession>
<dbReference type="Pfam" id="PF00933">
    <property type="entry name" value="Glyco_hydro_3"/>
    <property type="match status" value="1"/>
</dbReference>
<dbReference type="GO" id="GO:0009254">
    <property type="term" value="P:peptidoglycan turnover"/>
    <property type="evidence" value="ECO:0007669"/>
    <property type="project" value="TreeGrafter"/>
</dbReference>